<protein>
    <submittedName>
        <fullName evidence="2">Uncharacterized protein</fullName>
    </submittedName>
</protein>
<dbReference type="Proteomes" id="UP001163846">
    <property type="component" value="Unassembled WGS sequence"/>
</dbReference>
<proteinExistence type="predicted"/>
<sequence>MNWTSTAGDPESFNIDIINLDNAALNDASSIASVRQQLEKVFVNSSTFSVKPAGSTPAPPVSSVAASSVGSSGSATSSSLGSSTISGSAASTSSISNGASTLLTPKSAVVGAGIMAIAALVI</sequence>
<dbReference type="AlphaFoldDB" id="A0AA38NXZ7"/>
<reference evidence="2" key="1">
    <citation type="submission" date="2022-08" db="EMBL/GenBank/DDBJ databases">
        <authorList>
            <consortium name="DOE Joint Genome Institute"/>
            <person name="Min B."/>
            <person name="Riley R."/>
            <person name="Sierra-Patev S."/>
            <person name="Naranjo-Ortiz M."/>
            <person name="Looney B."/>
            <person name="Konkel Z."/>
            <person name="Slot J.C."/>
            <person name="Sakamoto Y."/>
            <person name="Steenwyk J.L."/>
            <person name="Rokas A."/>
            <person name="Carro J."/>
            <person name="Camarero S."/>
            <person name="Ferreira P."/>
            <person name="Molpeceres G."/>
            <person name="Ruiz-Duenas F.J."/>
            <person name="Serrano A."/>
            <person name="Henrissat B."/>
            <person name="Drula E."/>
            <person name="Hughes K.W."/>
            <person name="Mata J.L."/>
            <person name="Ishikawa N.K."/>
            <person name="Vargas-Isla R."/>
            <person name="Ushijima S."/>
            <person name="Smith C.A."/>
            <person name="Ahrendt S."/>
            <person name="Andreopoulos W."/>
            <person name="He G."/>
            <person name="Labutti K."/>
            <person name="Lipzen A."/>
            <person name="Ng V."/>
            <person name="Sandor L."/>
            <person name="Barry K."/>
            <person name="Martinez A.T."/>
            <person name="Xiao Y."/>
            <person name="Gibbons J.G."/>
            <person name="Terashima K."/>
            <person name="Hibbett D.S."/>
            <person name="Grigoriev I.V."/>
        </authorList>
    </citation>
    <scope>NUCLEOTIDE SEQUENCE</scope>
    <source>
        <strain evidence="2">TFB9207</strain>
    </source>
</reference>
<evidence type="ECO:0000313" key="3">
    <source>
        <dbReference type="Proteomes" id="UP001163846"/>
    </source>
</evidence>
<organism evidence="2 3">
    <name type="scientific">Lentinula raphanica</name>
    <dbReference type="NCBI Taxonomy" id="153919"/>
    <lineage>
        <taxon>Eukaryota</taxon>
        <taxon>Fungi</taxon>
        <taxon>Dikarya</taxon>
        <taxon>Basidiomycota</taxon>
        <taxon>Agaricomycotina</taxon>
        <taxon>Agaricomycetes</taxon>
        <taxon>Agaricomycetidae</taxon>
        <taxon>Agaricales</taxon>
        <taxon>Marasmiineae</taxon>
        <taxon>Omphalotaceae</taxon>
        <taxon>Lentinula</taxon>
    </lineage>
</organism>
<gene>
    <name evidence="2" type="ORF">F5878DRAFT_729207</name>
</gene>
<comment type="caution">
    <text evidence="2">The sequence shown here is derived from an EMBL/GenBank/DDBJ whole genome shotgun (WGS) entry which is preliminary data.</text>
</comment>
<feature type="region of interest" description="Disordered" evidence="1">
    <location>
        <begin position="50"/>
        <end position="99"/>
    </location>
</feature>
<accession>A0AA38NXZ7</accession>
<evidence type="ECO:0000313" key="2">
    <source>
        <dbReference type="EMBL" id="KAJ3832715.1"/>
    </source>
</evidence>
<name>A0AA38NXZ7_9AGAR</name>
<keyword evidence="3" id="KW-1185">Reference proteome</keyword>
<evidence type="ECO:0000256" key="1">
    <source>
        <dbReference type="SAM" id="MobiDB-lite"/>
    </source>
</evidence>
<dbReference type="EMBL" id="MU806872">
    <property type="protein sequence ID" value="KAJ3832715.1"/>
    <property type="molecule type" value="Genomic_DNA"/>
</dbReference>
<feature type="compositionally biased region" description="Low complexity" evidence="1">
    <location>
        <begin position="53"/>
        <end position="99"/>
    </location>
</feature>